<sequence length="68" mass="7679">MARLVLRDLINATVGCEDLAVEVSNTKQKSPQNAFSQRQSTMDNLTTIFKVLRQKLNVDIEVHIVPCH</sequence>
<evidence type="ECO:0000313" key="2">
    <source>
        <dbReference type="Proteomes" id="UP000722750"/>
    </source>
</evidence>
<proteinExistence type="predicted"/>
<dbReference type="AlphaFoldDB" id="A0A941VZB4"/>
<dbReference type="EMBL" id="JAANXD010000020">
    <property type="protein sequence ID" value="MBS1257329.1"/>
    <property type="molecule type" value="Genomic_DNA"/>
</dbReference>
<gene>
    <name evidence="1" type="ORF">MAG551_00371</name>
</gene>
<protein>
    <submittedName>
        <fullName evidence="1">Uncharacterized protein</fullName>
    </submittedName>
</protein>
<name>A0A941VZB4_9BACT</name>
<accession>A0A941VZB4</accession>
<organism evidence="1 2">
    <name type="scientific">Candidatus Scalindua arabica</name>
    <dbReference type="NCBI Taxonomy" id="1127984"/>
    <lineage>
        <taxon>Bacteria</taxon>
        <taxon>Pseudomonadati</taxon>
        <taxon>Planctomycetota</taxon>
        <taxon>Candidatus Brocadiia</taxon>
        <taxon>Candidatus Brocadiales</taxon>
        <taxon>Candidatus Scalinduaceae</taxon>
        <taxon>Candidatus Scalindua</taxon>
    </lineage>
</organism>
<comment type="caution">
    <text evidence="1">The sequence shown here is derived from an EMBL/GenBank/DDBJ whole genome shotgun (WGS) entry which is preliminary data.</text>
</comment>
<dbReference type="Proteomes" id="UP000722750">
    <property type="component" value="Unassembled WGS sequence"/>
</dbReference>
<evidence type="ECO:0000313" key="1">
    <source>
        <dbReference type="EMBL" id="MBS1257329.1"/>
    </source>
</evidence>
<reference evidence="1" key="1">
    <citation type="journal article" date="2021" name="ISME J.">
        <title>Fine-scale metabolic discontinuity in a stratified prokaryote microbiome of a Red Sea deep halocline.</title>
        <authorList>
            <person name="Michoud G."/>
            <person name="Ngugi D.K."/>
            <person name="Barozzi A."/>
            <person name="Merlino G."/>
            <person name="Calleja M.L."/>
            <person name="Delgado-Huertas A."/>
            <person name="Moran X.A.G."/>
            <person name="Daffonchio D."/>
        </authorList>
    </citation>
    <scope>NUCLEOTIDE SEQUENCE</scope>
    <source>
        <strain evidence="1">SuakinDeep_MAG55_1</strain>
    </source>
</reference>